<feature type="region of interest" description="Disordered" evidence="1">
    <location>
        <begin position="169"/>
        <end position="189"/>
    </location>
</feature>
<gene>
    <name evidence="2" type="ORF">A2125_01460</name>
</gene>
<name>A0A1F7WUD1_9BACT</name>
<comment type="caution">
    <text evidence="2">The sequence shown here is derived from an EMBL/GenBank/DDBJ whole genome shotgun (WGS) entry which is preliminary data.</text>
</comment>
<evidence type="ECO:0000256" key="1">
    <source>
        <dbReference type="SAM" id="MobiDB-lite"/>
    </source>
</evidence>
<dbReference type="Proteomes" id="UP000178812">
    <property type="component" value="Unassembled WGS sequence"/>
</dbReference>
<accession>A0A1F7WUD1</accession>
<sequence length="385" mass="42232">MKSYTTLRTDYGIDTKNTSSANLTWGDRIMNDFHKRLLSKANWPFLHSSRTLTTFDPDSAFTAVAGTDVCTATDIILTLTGTKVTFSSTTTLPAGLSTSTTYYLIYQSTTTFKVATSLANALAGTAVDITDTGTGTHTVTVSTKFQPLPYDVDLVESISVTVGTTVYTPKPSPSKKHWDELQSSPSTSDTPSWWFIQDGKFALWPRPATSGNIIELNTKIRVPDLNVADYTTGTVDIITNGSVKVTGLTTVWTTPMVGRWIRVTHSDTAASSGDGEWYRIDSVESNTVLYLSRPYGGRSLTTGAGATFIVGHMPSLPESFHDLPEIYGAFRYWLKEKDERAVGFKELLFDGINELFKSYGVNDLSMVIDDGEDDFFINPNLSITL</sequence>
<reference evidence="2 3" key="1">
    <citation type="journal article" date="2016" name="Nat. Commun.">
        <title>Thousands of microbial genomes shed light on interconnected biogeochemical processes in an aquifer system.</title>
        <authorList>
            <person name="Anantharaman K."/>
            <person name="Brown C.T."/>
            <person name="Hug L.A."/>
            <person name="Sharon I."/>
            <person name="Castelle C.J."/>
            <person name="Probst A.J."/>
            <person name="Thomas B.C."/>
            <person name="Singh A."/>
            <person name="Wilkins M.J."/>
            <person name="Karaoz U."/>
            <person name="Brodie E.L."/>
            <person name="Williams K.H."/>
            <person name="Hubbard S.S."/>
            <person name="Banfield J.F."/>
        </authorList>
    </citation>
    <scope>NUCLEOTIDE SEQUENCE [LARGE SCALE GENOMIC DNA]</scope>
</reference>
<organism evidence="2 3">
    <name type="scientific">Candidatus Woesebacteria bacterium GWB1_43_5</name>
    <dbReference type="NCBI Taxonomy" id="1802474"/>
    <lineage>
        <taxon>Bacteria</taxon>
        <taxon>Candidatus Woeseibacteriota</taxon>
    </lineage>
</organism>
<protein>
    <submittedName>
        <fullName evidence="2">Uncharacterized protein</fullName>
    </submittedName>
</protein>
<dbReference type="AlphaFoldDB" id="A0A1F7WUD1"/>
<proteinExistence type="predicted"/>
<evidence type="ECO:0000313" key="2">
    <source>
        <dbReference type="EMBL" id="OGM06039.1"/>
    </source>
</evidence>
<evidence type="ECO:0000313" key="3">
    <source>
        <dbReference type="Proteomes" id="UP000178812"/>
    </source>
</evidence>
<dbReference type="EMBL" id="MGFM01000006">
    <property type="protein sequence ID" value="OGM06039.1"/>
    <property type="molecule type" value="Genomic_DNA"/>
</dbReference>